<dbReference type="HOGENOM" id="CLU_042081_0_0_1"/>
<protein>
    <submittedName>
        <fullName evidence="3">Uncharacterized protein</fullName>
    </submittedName>
</protein>
<feature type="transmembrane region" description="Helical" evidence="2">
    <location>
        <begin position="102"/>
        <end position="127"/>
    </location>
</feature>
<keyword evidence="2" id="KW-1133">Transmembrane helix</keyword>
<dbReference type="Proteomes" id="UP000017559">
    <property type="component" value="Unassembled WGS sequence"/>
</dbReference>
<reference evidence="3 4" key="1">
    <citation type="journal article" date="2014" name="BMC Genomics">
        <title>Genome and secretome analysis of the hemibiotrophic fungal pathogen, Moniliophthora roreri, which causes frosty pod rot disease of cacao: mechanisms of the biotrophic and necrotrophic phases.</title>
        <authorList>
            <person name="Meinhardt L.W."/>
            <person name="Costa G.G.L."/>
            <person name="Thomazella D.P.T."/>
            <person name="Teixeira P.J.P.L."/>
            <person name="Carazzolle M.F."/>
            <person name="Schuster S.C."/>
            <person name="Carlson J.E."/>
            <person name="Guiltinan M.J."/>
            <person name="Mieczkowski P."/>
            <person name="Farmer A."/>
            <person name="Ramaraj T."/>
            <person name="Crozier J."/>
            <person name="Davis R.E."/>
            <person name="Shao J."/>
            <person name="Melnick R.L."/>
            <person name="Pereira G.A.G."/>
            <person name="Bailey B.A."/>
        </authorList>
    </citation>
    <scope>NUCLEOTIDE SEQUENCE [LARGE SCALE GENOMIC DNA]</scope>
    <source>
        <strain evidence="3 4">MCA 2997</strain>
    </source>
</reference>
<proteinExistence type="predicted"/>
<evidence type="ECO:0000313" key="4">
    <source>
        <dbReference type="Proteomes" id="UP000017559"/>
    </source>
</evidence>
<name>V2WUD3_MONRO</name>
<feature type="region of interest" description="Disordered" evidence="1">
    <location>
        <begin position="419"/>
        <end position="438"/>
    </location>
</feature>
<evidence type="ECO:0000256" key="1">
    <source>
        <dbReference type="SAM" id="MobiDB-lite"/>
    </source>
</evidence>
<feature type="compositionally biased region" description="Low complexity" evidence="1">
    <location>
        <begin position="36"/>
        <end position="48"/>
    </location>
</feature>
<keyword evidence="2" id="KW-0812">Transmembrane</keyword>
<sequence length="501" mass="54516">MSFLHLPSIPGWQSHRRHSFSRLRSFHLSPNASPAVSSPTETLVSSSVPPSPIPDKVASSKANKTVDFDVPAELKPKKKNPRGLSITVLTRVDPDGLSSVPAIFWLGLAILVSLIFVLAMACTFSGVQNKEDHFKPILDDVAAANPGIVLLGENVDIDVDEPSITIRWSILACGEDYLLPGSAGVHGNAQCGLPIQPLNIYVDGDSTPTATYNPADIPFDRKSGVRRSIENLVQFDSDHVLDVHEDYLYPFDNYQLSSTLRATSLSNESVPIRKLATIAQTSSFLVQTTDVESYGTLMANSSTEIPSRDIDMRVKRPPSARGVALLLFAVSWFLTHISIGHVLMSRKTTDIRIILKNLISSGVILAGIPQLRSSMPDAPGFDGVLIGYFPQMVITGLCVVLLLLIMVARELDEGADGGGITLLPTPPQTPTKSNRRSSYASNFKKIGSTLFPKSRPPPVPSPQSTQRECFVYDKHRIAKHLQVCHGCNILFSSDEILTGFI</sequence>
<keyword evidence="4" id="KW-1185">Reference proteome</keyword>
<accession>V2WUD3</accession>
<feature type="region of interest" description="Disordered" evidence="1">
    <location>
        <begin position="30"/>
        <end position="60"/>
    </location>
</feature>
<keyword evidence="2" id="KW-0472">Membrane</keyword>
<gene>
    <name evidence="3" type="ORF">Moror_13647</name>
</gene>
<dbReference type="OrthoDB" id="2117972at2759"/>
<dbReference type="KEGG" id="mrr:Moror_13647"/>
<dbReference type="EMBL" id="AWSO01000440">
    <property type="protein sequence ID" value="ESK90478.1"/>
    <property type="molecule type" value="Genomic_DNA"/>
</dbReference>
<organism evidence="3 4">
    <name type="scientific">Moniliophthora roreri (strain MCA 2997)</name>
    <name type="common">Cocoa frosty pod rot fungus</name>
    <name type="synonym">Crinipellis roreri</name>
    <dbReference type="NCBI Taxonomy" id="1381753"/>
    <lineage>
        <taxon>Eukaryota</taxon>
        <taxon>Fungi</taxon>
        <taxon>Dikarya</taxon>
        <taxon>Basidiomycota</taxon>
        <taxon>Agaricomycotina</taxon>
        <taxon>Agaricomycetes</taxon>
        <taxon>Agaricomycetidae</taxon>
        <taxon>Agaricales</taxon>
        <taxon>Marasmiineae</taxon>
        <taxon>Marasmiaceae</taxon>
        <taxon>Moniliophthora</taxon>
    </lineage>
</organism>
<dbReference type="STRING" id="1381753.V2WUD3"/>
<dbReference type="AlphaFoldDB" id="V2WUD3"/>
<comment type="caution">
    <text evidence="3">The sequence shown here is derived from an EMBL/GenBank/DDBJ whole genome shotgun (WGS) entry which is preliminary data.</text>
</comment>
<evidence type="ECO:0000313" key="3">
    <source>
        <dbReference type="EMBL" id="ESK90478.1"/>
    </source>
</evidence>
<feature type="transmembrane region" description="Helical" evidence="2">
    <location>
        <begin position="322"/>
        <end position="343"/>
    </location>
</feature>
<evidence type="ECO:0000256" key="2">
    <source>
        <dbReference type="SAM" id="Phobius"/>
    </source>
</evidence>
<feature type="transmembrane region" description="Helical" evidence="2">
    <location>
        <begin position="385"/>
        <end position="407"/>
    </location>
</feature>